<evidence type="ECO:0000313" key="1">
    <source>
        <dbReference type="EMBL" id="GBN48488.1"/>
    </source>
</evidence>
<name>A0A4Y2P961_ARAVE</name>
<sequence>MVCDGYTNCNGVSEERNCGNSTEKTPDNITAINTAVKTKDNTAGKTAKNNTAETGLVSWFLSLRKSGPRTERWGSQVHRIAVALHLADNSTFGPGNSTGEEIRNELKMQLLHRLSK</sequence>
<dbReference type="EMBL" id="BGPR01132177">
    <property type="protein sequence ID" value="GBN48488.1"/>
    <property type="molecule type" value="Genomic_DNA"/>
</dbReference>
<organism evidence="1 2">
    <name type="scientific">Araneus ventricosus</name>
    <name type="common">Orbweaver spider</name>
    <name type="synonym">Epeira ventricosa</name>
    <dbReference type="NCBI Taxonomy" id="182803"/>
    <lineage>
        <taxon>Eukaryota</taxon>
        <taxon>Metazoa</taxon>
        <taxon>Ecdysozoa</taxon>
        <taxon>Arthropoda</taxon>
        <taxon>Chelicerata</taxon>
        <taxon>Arachnida</taxon>
        <taxon>Araneae</taxon>
        <taxon>Araneomorphae</taxon>
        <taxon>Entelegynae</taxon>
        <taxon>Araneoidea</taxon>
        <taxon>Araneidae</taxon>
        <taxon>Araneus</taxon>
    </lineage>
</organism>
<dbReference type="Proteomes" id="UP000499080">
    <property type="component" value="Unassembled WGS sequence"/>
</dbReference>
<gene>
    <name evidence="1" type="ORF">AVEN_117545_1</name>
</gene>
<accession>A0A4Y2P961</accession>
<comment type="caution">
    <text evidence="1">The sequence shown here is derived from an EMBL/GenBank/DDBJ whole genome shotgun (WGS) entry which is preliminary data.</text>
</comment>
<keyword evidence="2" id="KW-1185">Reference proteome</keyword>
<dbReference type="OrthoDB" id="6417921at2759"/>
<protein>
    <submittedName>
        <fullName evidence="1">Uncharacterized protein</fullName>
    </submittedName>
</protein>
<evidence type="ECO:0000313" key="2">
    <source>
        <dbReference type="Proteomes" id="UP000499080"/>
    </source>
</evidence>
<dbReference type="AlphaFoldDB" id="A0A4Y2P961"/>
<reference evidence="1 2" key="1">
    <citation type="journal article" date="2019" name="Sci. Rep.">
        <title>Orb-weaving spider Araneus ventricosus genome elucidates the spidroin gene catalogue.</title>
        <authorList>
            <person name="Kono N."/>
            <person name="Nakamura H."/>
            <person name="Ohtoshi R."/>
            <person name="Moran D.A.P."/>
            <person name="Shinohara A."/>
            <person name="Yoshida Y."/>
            <person name="Fujiwara M."/>
            <person name="Mori M."/>
            <person name="Tomita M."/>
            <person name="Arakawa K."/>
        </authorList>
    </citation>
    <scope>NUCLEOTIDE SEQUENCE [LARGE SCALE GENOMIC DNA]</scope>
</reference>
<proteinExistence type="predicted"/>